<reference evidence="2" key="1">
    <citation type="submission" date="2019-12" db="UniProtKB">
        <authorList>
            <consortium name="WormBaseParasite"/>
        </authorList>
    </citation>
    <scope>IDENTIFICATION</scope>
</reference>
<dbReference type="AlphaFoldDB" id="A0A5S6QME7"/>
<keyword evidence="1" id="KW-1185">Reference proteome</keyword>
<evidence type="ECO:0000313" key="2">
    <source>
        <dbReference type="WBParaSite" id="TMUE_2000008378.1"/>
    </source>
</evidence>
<name>A0A5S6QME7_TRIMR</name>
<sequence>MLLWILKIGRLDWFDTISFLSVTICFHS</sequence>
<evidence type="ECO:0000313" key="1">
    <source>
        <dbReference type="Proteomes" id="UP000046395"/>
    </source>
</evidence>
<organism evidence="1 2">
    <name type="scientific">Trichuris muris</name>
    <name type="common">Mouse whipworm</name>
    <dbReference type="NCBI Taxonomy" id="70415"/>
    <lineage>
        <taxon>Eukaryota</taxon>
        <taxon>Metazoa</taxon>
        <taxon>Ecdysozoa</taxon>
        <taxon>Nematoda</taxon>
        <taxon>Enoplea</taxon>
        <taxon>Dorylaimia</taxon>
        <taxon>Trichinellida</taxon>
        <taxon>Trichuridae</taxon>
        <taxon>Trichuris</taxon>
    </lineage>
</organism>
<protein>
    <submittedName>
        <fullName evidence="2">Uncharacterized protein</fullName>
    </submittedName>
</protein>
<proteinExistence type="predicted"/>
<dbReference type="Proteomes" id="UP000046395">
    <property type="component" value="Unassembled WGS sequence"/>
</dbReference>
<dbReference type="WBParaSite" id="TMUE_2000008378.1">
    <property type="protein sequence ID" value="TMUE_2000008378.1"/>
    <property type="gene ID" value="WBGene00291402"/>
</dbReference>
<accession>A0A5S6QME7</accession>